<dbReference type="SUPFAM" id="SSF52540">
    <property type="entry name" value="P-loop containing nucleoside triphosphate hydrolases"/>
    <property type="match status" value="1"/>
</dbReference>
<dbReference type="Pfam" id="PF00005">
    <property type="entry name" value="ABC_tran"/>
    <property type="match status" value="1"/>
</dbReference>
<dbReference type="PANTHER" id="PTHR24221">
    <property type="entry name" value="ATP-BINDING CASSETTE SUB-FAMILY B"/>
    <property type="match status" value="1"/>
</dbReference>
<evidence type="ECO:0000313" key="4">
    <source>
        <dbReference type="Proteomes" id="UP000567293"/>
    </source>
</evidence>
<gene>
    <name evidence="3" type="ORF">HRJ53_11435</name>
</gene>
<feature type="region of interest" description="Disordered" evidence="1">
    <location>
        <begin position="193"/>
        <end position="215"/>
    </location>
</feature>
<proteinExistence type="predicted"/>
<dbReference type="GO" id="GO:0005524">
    <property type="term" value="F:ATP binding"/>
    <property type="evidence" value="ECO:0007669"/>
    <property type="project" value="UniProtKB-KW"/>
</dbReference>
<feature type="non-terminal residue" evidence="3">
    <location>
        <position position="1"/>
    </location>
</feature>
<dbReference type="GO" id="GO:0016887">
    <property type="term" value="F:ATP hydrolysis activity"/>
    <property type="evidence" value="ECO:0007669"/>
    <property type="project" value="InterPro"/>
</dbReference>
<dbReference type="InterPro" id="IPR027417">
    <property type="entry name" value="P-loop_NTPase"/>
</dbReference>
<dbReference type="InterPro" id="IPR003439">
    <property type="entry name" value="ABC_transporter-like_ATP-bd"/>
</dbReference>
<dbReference type="GO" id="GO:0034040">
    <property type="term" value="F:ATPase-coupled lipid transmembrane transporter activity"/>
    <property type="evidence" value="ECO:0007669"/>
    <property type="project" value="TreeGrafter"/>
</dbReference>
<evidence type="ECO:0000259" key="2">
    <source>
        <dbReference type="Pfam" id="PF00005"/>
    </source>
</evidence>
<dbReference type="PANTHER" id="PTHR24221:SF654">
    <property type="entry name" value="ATP-BINDING CASSETTE SUB-FAMILY B MEMBER 6"/>
    <property type="match status" value="1"/>
</dbReference>
<protein>
    <submittedName>
        <fullName evidence="3">ABC transporter ATP-binding protein</fullName>
    </submittedName>
</protein>
<evidence type="ECO:0000313" key="3">
    <source>
        <dbReference type="EMBL" id="MBA0085598.1"/>
    </source>
</evidence>
<dbReference type="InterPro" id="IPR039421">
    <property type="entry name" value="Type_1_exporter"/>
</dbReference>
<dbReference type="Proteomes" id="UP000567293">
    <property type="component" value="Unassembled WGS sequence"/>
</dbReference>
<keyword evidence="3" id="KW-0547">Nucleotide-binding</keyword>
<comment type="caution">
    <text evidence="3">The sequence shown here is derived from an EMBL/GenBank/DDBJ whole genome shotgun (WGS) entry which is preliminary data.</text>
</comment>
<dbReference type="EMBL" id="JACDQQ010001112">
    <property type="protein sequence ID" value="MBA0085598.1"/>
    <property type="molecule type" value="Genomic_DNA"/>
</dbReference>
<dbReference type="AlphaFoldDB" id="A0A7V8NQD2"/>
<keyword evidence="3" id="KW-0067">ATP-binding</keyword>
<keyword evidence="4" id="KW-1185">Reference proteome</keyword>
<reference evidence="3" key="1">
    <citation type="submission" date="2020-06" db="EMBL/GenBank/DDBJ databases">
        <title>Legume-microbial interactions unlock mineral nutrients during tropical forest succession.</title>
        <authorList>
            <person name="Epihov D.Z."/>
        </authorList>
    </citation>
    <scope>NUCLEOTIDE SEQUENCE [LARGE SCALE GENOMIC DNA]</scope>
    <source>
        <strain evidence="3">Pan2503</strain>
    </source>
</reference>
<evidence type="ECO:0000256" key="1">
    <source>
        <dbReference type="SAM" id="MobiDB-lite"/>
    </source>
</evidence>
<feature type="compositionally biased region" description="Basic and acidic residues" evidence="1">
    <location>
        <begin position="199"/>
        <end position="215"/>
    </location>
</feature>
<feature type="domain" description="ABC transporter" evidence="2">
    <location>
        <begin position="5"/>
        <end position="99"/>
    </location>
</feature>
<accession>A0A7V8NQD2</accession>
<name>A0A7V8NQD2_9BACT</name>
<sequence length="215" mass="23793">ASWLNLIAYVPQQAQVFDGTIRDNLLYRFTDEPINVSDQELWAIMQKLKIDFGDRLTEGLDTRVGRHGIELSGGEQQRLMIGAAAMRKPIFMVVDEATASLDATTEKAVQKGLEEVLGAHIGALIITHRLSTVRRLCSKFFVLRDSEGLALGESQLEAAASSFEELYSVSPTFRVLADDQGVVVLDSPQPRLEVSAEPVTDREESIRYAEPESIT</sequence>
<organism evidence="3 4">
    <name type="scientific">Candidatus Acidiferrum panamense</name>
    <dbReference type="NCBI Taxonomy" id="2741543"/>
    <lineage>
        <taxon>Bacteria</taxon>
        <taxon>Pseudomonadati</taxon>
        <taxon>Acidobacteriota</taxon>
        <taxon>Terriglobia</taxon>
        <taxon>Candidatus Acidiferrales</taxon>
        <taxon>Candidatus Acidiferrum</taxon>
    </lineage>
</organism>
<dbReference type="Gene3D" id="3.40.50.300">
    <property type="entry name" value="P-loop containing nucleotide triphosphate hydrolases"/>
    <property type="match status" value="1"/>
</dbReference>